<proteinExistence type="predicted"/>
<name>A0A1G7AC10_9ACTN</name>
<dbReference type="RefSeq" id="WP_090594104.1">
    <property type="nucleotide sequence ID" value="NZ_LT629688.1"/>
</dbReference>
<dbReference type="SUPFAM" id="SSF55961">
    <property type="entry name" value="Bet v1-like"/>
    <property type="match status" value="1"/>
</dbReference>
<organism evidence="1 2">
    <name type="scientific">Auraticoccus monumenti</name>
    <dbReference type="NCBI Taxonomy" id="675864"/>
    <lineage>
        <taxon>Bacteria</taxon>
        <taxon>Bacillati</taxon>
        <taxon>Actinomycetota</taxon>
        <taxon>Actinomycetes</taxon>
        <taxon>Propionibacteriales</taxon>
        <taxon>Propionibacteriaceae</taxon>
        <taxon>Auraticoccus</taxon>
    </lineage>
</organism>
<gene>
    <name evidence="1" type="ORF">SAMN04489747_2570</name>
</gene>
<dbReference type="Proteomes" id="UP000198546">
    <property type="component" value="Chromosome i"/>
</dbReference>
<accession>A0A1G7AC10</accession>
<protein>
    <submittedName>
        <fullName evidence="1">Polyketide cyclase / dehydrase and lipid transport</fullName>
    </submittedName>
</protein>
<dbReference type="STRING" id="675864.SAMN04489747_2570"/>
<reference evidence="1 2" key="1">
    <citation type="submission" date="2016-10" db="EMBL/GenBank/DDBJ databases">
        <authorList>
            <person name="de Groot N.N."/>
        </authorList>
    </citation>
    <scope>NUCLEOTIDE SEQUENCE [LARGE SCALE GENOMIC DNA]</scope>
    <source>
        <strain evidence="1 2">MON 2.2</strain>
    </source>
</reference>
<evidence type="ECO:0000313" key="1">
    <source>
        <dbReference type="EMBL" id="SDE12352.1"/>
    </source>
</evidence>
<dbReference type="OrthoDB" id="4823586at2"/>
<dbReference type="EMBL" id="LT629688">
    <property type="protein sequence ID" value="SDE12352.1"/>
    <property type="molecule type" value="Genomic_DNA"/>
</dbReference>
<dbReference type="Gene3D" id="3.30.530.20">
    <property type="match status" value="1"/>
</dbReference>
<dbReference type="InterPro" id="IPR023393">
    <property type="entry name" value="START-like_dom_sf"/>
</dbReference>
<dbReference type="AlphaFoldDB" id="A0A1G7AC10"/>
<keyword evidence="2" id="KW-1185">Reference proteome</keyword>
<dbReference type="Pfam" id="PF10604">
    <property type="entry name" value="Polyketide_cyc2"/>
    <property type="match status" value="1"/>
</dbReference>
<evidence type="ECO:0000313" key="2">
    <source>
        <dbReference type="Proteomes" id="UP000198546"/>
    </source>
</evidence>
<sequence length="161" mass="17572">MYRLSVDVWSPASPEQIWDVLLDWRGQHRWIPFTSVEVVEGTGYDVGDRVLAVSRPGPGRRQRGLVDRMRLTRVIPGHLLEVEHLGPQFRGRGEFKLVVAEGPSCTGTTIRCTEDVTGPLLVVRAAALAGPVVRPLLARSLRTLSEVALRSSTPGAAGRAS</sequence>
<dbReference type="InterPro" id="IPR019587">
    <property type="entry name" value="Polyketide_cyclase/dehydratase"/>
</dbReference>